<feature type="compositionally biased region" description="Basic and acidic residues" evidence="1">
    <location>
        <begin position="1"/>
        <end position="13"/>
    </location>
</feature>
<gene>
    <name evidence="2" type="ORF">ADUPG1_007026</name>
</gene>
<accession>A0ABQ5KPW8</accession>
<proteinExistence type="predicted"/>
<sequence length="166" mass="18344">MLLNDREAAKEESSETLPEAVPSRPSTTHVATAMPPWAQSSSIYQSGTSFLHQNPIGIPTFHNPFIPTPQPQGYDASFVFLFPKSGDFTFLLESTNISHHSSGFRKPSRMGDLQQCSCEFIKKRATGICSVQPPFSFSISKAFKTLMGRGSISQRCHLIVDYGTVR</sequence>
<comment type="caution">
    <text evidence="2">The sequence shown here is derived from an EMBL/GenBank/DDBJ whole genome shotgun (WGS) entry which is preliminary data.</text>
</comment>
<feature type="region of interest" description="Disordered" evidence="1">
    <location>
        <begin position="1"/>
        <end position="31"/>
    </location>
</feature>
<reference evidence="2" key="1">
    <citation type="submission" date="2022-03" db="EMBL/GenBank/DDBJ databases">
        <title>Draft genome sequence of Aduncisulcus paluster, a free-living microaerophilic Fornicata.</title>
        <authorList>
            <person name="Yuyama I."/>
            <person name="Kume K."/>
            <person name="Tamura T."/>
            <person name="Inagaki Y."/>
            <person name="Hashimoto T."/>
        </authorList>
    </citation>
    <scope>NUCLEOTIDE SEQUENCE</scope>
    <source>
        <strain evidence="2">NY0171</strain>
    </source>
</reference>
<evidence type="ECO:0000313" key="2">
    <source>
        <dbReference type="EMBL" id="GKT32995.1"/>
    </source>
</evidence>
<dbReference type="Proteomes" id="UP001057375">
    <property type="component" value="Unassembled WGS sequence"/>
</dbReference>
<protein>
    <submittedName>
        <fullName evidence="2">Uncharacterized protein</fullName>
    </submittedName>
</protein>
<dbReference type="EMBL" id="BQXS01010107">
    <property type="protein sequence ID" value="GKT32995.1"/>
    <property type="molecule type" value="Genomic_DNA"/>
</dbReference>
<evidence type="ECO:0000256" key="1">
    <source>
        <dbReference type="SAM" id="MobiDB-lite"/>
    </source>
</evidence>
<organism evidence="2 3">
    <name type="scientific">Aduncisulcus paluster</name>
    <dbReference type="NCBI Taxonomy" id="2918883"/>
    <lineage>
        <taxon>Eukaryota</taxon>
        <taxon>Metamonada</taxon>
        <taxon>Carpediemonas-like organisms</taxon>
        <taxon>Aduncisulcus</taxon>
    </lineage>
</organism>
<keyword evidence="3" id="KW-1185">Reference proteome</keyword>
<name>A0ABQ5KPW8_9EUKA</name>
<evidence type="ECO:0000313" key="3">
    <source>
        <dbReference type="Proteomes" id="UP001057375"/>
    </source>
</evidence>